<evidence type="ECO:0000256" key="1">
    <source>
        <dbReference type="SAM" id="MobiDB-lite"/>
    </source>
</evidence>
<reference evidence="2 3" key="1">
    <citation type="submission" date="2017-04" db="EMBL/GenBank/DDBJ databases">
        <title>Novel microbial lineages endemic to geothermal iron-oxide mats fill important gaps in the evolutionary history of Archaea.</title>
        <authorList>
            <person name="Jay Z.J."/>
            <person name="Beam J.P."/>
            <person name="Dlakic M."/>
            <person name="Rusch D.B."/>
            <person name="Kozubal M.A."/>
            <person name="Inskeep W.P."/>
        </authorList>
    </citation>
    <scope>NUCLEOTIDE SEQUENCE [LARGE SCALE GENOMIC DNA]</scope>
    <source>
        <strain evidence="2">OSP_D</strain>
    </source>
</reference>
<organism evidence="2 3">
    <name type="scientific">Candidatus Marsarchaeota G1 archaeon OSP_D</name>
    <dbReference type="NCBI Taxonomy" id="1978155"/>
    <lineage>
        <taxon>Archaea</taxon>
        <taxon>Candidatus Marsarchaeota</taxon>
        <taxon>Candidatus Marsarchaeota group 1</taxon>
    </lineage>
</organism>
<comment type="caution">
    <text evidence="2">The sequence shown here is derived from an EMBL/GenBank/DDBJ whole genome shotgun (WGS) entry which is preliminary data.</text>
</comment>
<name>A0A2R6A5Q3_9ARCH</name>
<dbReference type="AlphaFoldDB" id="A0A2R6A5Q3"/>
<dbReference type="Proteomes" id="UP000240880">
    <property type="component" value="Unassembled WGS sequence"/>
</dbReference>
<feature type="region of interest" description="Disordered" evidence="1">
    <location>
        <begin position="161"/>
        <end position="191"/>
    </location>
</feature>
<dbReference type="EMBL" id="NEXC01000187">
    <property type="protein sequence ID" value="PSN81684.1"/>
    <property type="molecule type" value="Genomic_DNA"/>
</dbReference>
<protein>
    <submittedName>
        <fullName evidence="2">Uncharacterized protein</fullName>
    </submittedName>
</protein>
<evidence type="ECO:0000313" key="2">
    <source>
        <dbReference type="EMBL" id="PSN81684.1"/>
    </source>
</evidence>
<sequence>MDNNTTQQKQQQTAITDITRIDVEWAIFLLQKWYNRNIELAEAITYGLPDLKTPDNLNIGLVGLPDIRAIQQDALRKLQQKAESDITITKPIMPTREPIHPFLQKLVSKIKVGDDYDVDVLTTSDIQYLITIINKFATLQLTVAQSIRTLQTKVKVLPKPKQAKVEQTQTKPKVVSTDEELEKELESITND</sequence>
<gene>
    <name evidence="2" type="ORF">B9Q01_10730</name>
</gene>
<accession>A0A2R6A5Q3</accession>
<evidence type="ECO:0000313" key="3">
    <source>
        <dbReference type="Proteomes" id="UP000240880"/>
    </source>
</evidence>
<proteinExistence type="predicted"/>